<organism evidence="1 2">
    <name type="scientific">Rubroshorea leprosula</name>
    <dbReference type="NCBI Taxonomy" id="152421"/>
    <lineage>
        <taxon>Eukaryota</taxon>
        <taxon>Viridiplantae</taxon>
        <taxon>Streptophyta</taxon>
        <taxon>Embryophyta</taxon>
        <taxon>Tracheophyta</taxon>
        <taxon>Spermatophyta</taxon>
        <taxon>Magnoliopsida</taxon>
        <taxon>eudicotyledons</taxon>
        <taxon>Gunneridae</taxon>
        <taxon>Pentapetalae</taxon>
        <taxon>rosids</taxon>
        <taxon>malvids</taxon>
        <taxon>Malvales</taxon>
        <taxon>Dipterocarpaceae</taxon>
        <taxon>Rubroshorea</taxon>
    </lineage>
</organism>
<dbReference type="EMBL" id="BPVZ01000181">
    <property type="protein sequence ID" value="GKV44445.1"/>
    <property type="molecule type" value="Genomic_DNA"/>
</dbReference>
<dbReference type="AlphaFoldDB" id="A0AAV5M4J2"/>
<protein>
    <submittedName>
        <fullName evidence="1">Uncharacterized protein</fullName>
    </submittedName>
</protein>
<name>A0AAV5M4J2_9ROSI</name>
<keyword evidence="2" id="KW-1185">Reference proteome</keyword>
<accession>A0AAV5M4J2</accession>
<gene>
    <name evidence="1" type="ORF">SLEP1_g51629</name>
</gene>
<proteinExistence type="predicted"/>
<evidence type="ECO:0000313" key="2">
    <source>
        <dbReference type="Proteomes" id="UP001054252"/>
    </source>
</evidence>
<dbReference type="Proteomes" id="UP001054252">
    <property type="component" value="Unassembled WGS sequence"/>
</dbReference>
<reference evidence="1 2" key="1">
    <citation type="journal article" date="2021" name="Commun. Biol.">
        <title>The genome of Shorea leprosula (Dipterocarpaceae) highlights the ecological relevance of drought in aseasonal tropical rainforests.</title>
        <authorList>
            <person name="Ng K.K.S."/>
            <person name="Kobayashi M.J."/>
            <person name="Fawcett J.A."/>
            <person name="Hatakeyama M."/>
            <person name="Paape T."/>
            <person name="Ng C.H."/>
            <person name="Ang C.C."/>
            <person name="Tnah L.H."/>
            <person name="Lee C.T."/>
            <person name="Nishiyama T."/>
            <person name="Sese J."/>
            <person name="O'Brien M.J."/>
            <person name="Copetti D."/>
            <person name="Mohd Noor M.I."/>
            <person name="Ong R.C."/>
            <person name="Putra M."/>
            <person name="Sireger I.Z."/>
            <person name="Indrioko S."/>
            <person name="Kosugi Y."/>
            <person name="Izuno A."/>
            <person name="Isagi Y."/>
            <person name="Lee S.L."/>
            <person name="Shimizu K.K."/>
        </authorList>
    </citation>
    <scope>NUCLEOTIDE SEQUENCE [LARGE SCALE GENOMIC DNA]</scope>
    <source>
        <strain evidence="1">214</strain>
    </source>
</reference>
<comment type="caution">
    <text evidence="1">The sequence shown here is derived from an EMBL/GenBank/DDBJ whole genome shotgun (WGS) entry which is preliminary data.</text>
</comment>
<sequence length="50" mass="5807">MSPTHLWSWEWKPDGHKNCFDETSPIQEASYWGAGSEALGRKDTRLEIEE</sequence>
<evidence type="ECO:0000313" key="1">
    <source>
        <dbReference type="EMBL" id="GKV44445.1"/>
    </source>
</evidence>